<feature type="region of interest" description="Disordered" evidence="1">
    <location>
        <begin position="730"/>
        <end position="811"/>
    </location>
</feature>
<evidence type="ECO:0000256" key="1">
    <source>
        <dbReference type="SAM" id="MobiDB-lite"/>
    </source>
</evidence>
<feature type="compositionally biased region" description="Polar residues" evidence="1">
    <location>
        <begin position="266"/>
        <end position="285"/>
    </location>
</feature>
<feature type="compositionally biased region" description="Basic and acidic residues" evidence="1">
    <location>
        <begin position="497"/>
        <end position="527"/>
    </location>
</feature>
<dbReference type="EMBL" id="WIQZ01000008">
    <property type="protein sequence ID" value="KAF3143742.1"/>
    <property type="molecule type" value="Genomic_DNA"/>
</dbReference>
<reference evidence="2 3" key="1">
    <citation type="submission" date="2019-06" db="EMBL/GenBank/DDBJ databases">
        <authorList>
            <person name="Palmer J.M."/>
        </authorList>
    </citation>
    <scope>NUCLEOTIDE SEQUENCE [LARGE SCALE GENOMIC DNA]</scope>
    <source>
        <strain evidence="2 3">TWF703</strain>
    </source>
</reference>
<feature type="compositionally biased region" description="Basic and acidic residues" evidence="1">
    <location>
        <begin position="459"/>
        <end position="474"/>
    </location>
</feature>
<feature type="compositionally biased region" description="Low complexity" evidence="1">
    <location>
        <begin position="643"/>
        <end position="666"/>
    </location>
</feature>
<feature type="compositionally biased region" description="Polar residues" evidence="1">
    <location>
        <begin position="44"/>
        <end position="64"/>
    </location>
</feature>
<dbReference type="AlphaFoldDB" id="A0A7C8JV51"/>
<evidence type="ECO:0000313" key="2">
    <source>
        <dbReference type="EMBL" id="KAF3143742.1"/>
    </source>
</evidence>
<accession>A0A7C8JV51</accession>
<feature type="compositionally biased region" description="Acidic residues" evidence="1">
    <location>
        <begin position="426"/>
        <end position="458"/>
    </location>
</feature>
<sequence length="825" mass="91554">MDPRGPPRKSTFLNCLSNIETTREDPYKDIIPKTRTPYPRFQKLSKSLQPSQAFKNPPKSNSTRRPPCGQNLVIPETAESTNIATQALVFYFSDGTTYGYTDYAYGWNGNCNKLYSPAPGKATVDYVEYLPESSAVPGVFPKNVDDPDIGRTEDLELRKVIIYRDAHCTEEIVEKVQKEESEDGKEVSETIEVLEPIELDVQDKVQENEKGGEGEQDAVHHDSTHVFLNDQGLNLDSPASFRLILGRRTTLPTLVDQAPIEGASEEGSSTNENLANNETQGQLNSPEIAGEETSNAPTEETLTEEGEIITDSTSSDGILIEEQATEESNTSITTLGQDRDSEETSSDGSSPNKHSDENNSMPSINEESRNDDEGQISNEGSPEQPASEDQQSRANEDTGKSSTPQKEDEGSAEKKSHEENEKIDTTDEYFTELEIEEDDDEEEEEEEERGEVEGETEGEEKKAEDEDEGKEQRNGSKRPVYNIFKNIETVVEEQHDEEFKEEIHEKPQSEEAQNNEREQIGKHKETESEPPVTPTENSASTPDETLPPKTEQLEGVENNQTKEAAPQEPLQEIPTENQESPPPTGEQQSKSPSEESGQETDHETTADSPHPEVTPPPKEGPPKEEPPVAVVTVTIHVGEESTPEPTSVEESPTTTTENTESPTVEETAVEATPNVPGLTFTPDSEYCDPKQPDSSCYVECDVEDPYCCHPTDKDFPDCCDPDDEECWRHQFILDKPDEATPATTESQPNQATEPPPQAQETPAKEPEPTQNESTLEPEKQEVAPQPAKRDQVPTGPSVGDFSRESSNQDLTFKQLAKSRLLRFLR</sequence>
<organism evidence="2 3">
    <name type="scientific">Orbilia oligospora</name>
    <name type="common">Nematode-trapping fungus</name>
    <name type="synonym">Arthrobotrys oligospora</name>
    <dbReference type="NCBI Taxonomy" id="2813651"/>
    <lineage>
        <taxon>Eukaryota</taxon>
        <taxon>Fungi</taxon>
        <taxon>Dikarya</taxon>
        <taxon>Ascomycota</taxon>
        <taxon>Pezizomycotina</taxon>
        <taxon>Orbiliomycetes</taxon>
        <taxon>Orbiliales</taxon>
        <taxon>Orbiliaceae</taxon>
        <taxon>Orbilia</taxon>
    </lineage>
</organism>
<feature type="compositionally biased region" description="Polar residues" evidence="1">
    <location>
        <begin position="574"/>
        <end position="595"/>
    </location>
</feature>
<comment type="caution">
    <text evidence="2">The sequence shown here is derived from an EMBL/GenBank/DDBJ whole genome shotgun (WGS) entry which is preliminary data.</text>
</comment>
<evidence type="ECO:0000313" key="3">
    <source>
        <dbReference type="Proteomes" id="UP000480548"/>
    </source>
</evidence>
<feature type="region of interest" description="Disordered" evidence="1">
    <location>
        <begin position="24"/>
        <end position="71"/>
    </location>
</feature>
<feature type="compositionally biased region" description="Basic and acidic residues" evidence="1">
    <location>
        <begin position="776"/>
        <end position="791"/>
    </location>
</feature>
<feature type="compositionally biased region" description="Polar residues" evidence="1">
    <location>
        <begin position="346"/>
        <end position="365"/>
    </location>
</feature>
<gene>
    <name evidence="2" type="ORF">TWF703_010148</name>
</gene>
<feature type="compositionally biased region" description="Basic and acidic residues" evidence="1">
    <location>
        <begin position="390"/>
        <end position="425"/>
    </location>
</feature>
<name>A0A7C8JV51_ORBOL</name>
<feature type="compositionally biased region" description="Polar residues" evidence="1">
    <location>
        <begin position="741"/>
        <end position="752"/>
    </location>
</feature>
<proteinExistence type="predicted"/>
<dbReference type="Proteomes" id="UP000480548">
    <property type="component" value="Unassembled WGS sequence"/>
</dbReference>
<protein>
    <submittedName>
        <fullName evidence="2">Uncharacterized protein</fullName>
    </submittedName>
</protein>
<feature type="compositionally biased region" description="Polar residues" evidence="1">
    <location>
        <begin position="326"/>
        <end position="336"/>
    </location>
</feature>
<feature type="region of interest" description="Disordered" evidence="1">
    <location>
        <begin position="262"/>
        <end position="695"/>
    </location>
</feature>